<name>A0ABR2VU05_9FUNG</name>
<evidence type="ECO:0000256" key="3">
    <source>
        <dbReference type="ARBA" id="ARBA00008321"/>
    </source>
</evidence>
<feature type="transmembrane region" description="Helical" evidence="8">
    <location>
        <begin position="118"/>
        <end position="136"/>
    </location>
</feature>
<accession>A0ABR2VU05</accession>
<organism evidence="9 10">
    <name type="scientific">Basidiobolus ranarum</name>
    <dbReference type="NCBI Taxonomy" id="34480"/>
    <lineage>
        <taxon>Eukaryota</taxon>
        <taxon>Fungi</taxon>
        <taxon>Fungi incertae sedis</taxon>
        <taxon>Zoopagomycota</taxon>
        <taxon>Entomophthoromycotina</taxon>
        <taxon>Basidiobolomycetes</taxon>
        <taxon>Basidiobolales</taxon>
        <taxon>Basidiobolaceae</taxon>
        <taxon>Basidiobolus</taxon>
    </lineage>
</organism>
<protein>
    <submittedName>
        <fullName evidence="9">Glycosylphosphatidylinositol anchor biosynthesis</fullName>
        <ecNumber evidence="9">3.4.11.19</ecNumber>
    </submittedName>
</protein>
<evidence type="ECO:0000256" key="7">
    <source>
        <dbReference type="ARBA" id="ARBA00023136"/>
    </source>
</evidence>
<evidence type="ECO:0000256" key="6">
    <source>
        <dbReference type="ARBA" id="ARBA00022989"/>
    </source>
</evidence>
<dbReference type="EC" id="3.4.11.19" evidence="9"/>
<evidence type="ECO:0000256" key="4">
    <source>
        <dbReference type="ARBA" id="ARBA00022502"/>
    </source>
</evidence>
<dbReference type="EMBL" id="JASJQH010007748">
    <property type="protein sequence ID" value="KAK9702146.1"/>
    <property type="molecule type" value="Genomic_DNA"/>
</dbReference>
<feature type="transmembrane region" description="Helical" evidence="8">
    <location>
        <begin position="157"/>
        <end position="172"/>
    </location>
</feature>
<reference evidence="9 10" key="1">
    <citation type="submission" date="2023-04" db="EMBL/GenBank/DDBJ databases">
        <title>Genome of Basidiobolus ranarum AG-B5.</title>
        <authorList>
            <person name="Stajich J.E."/>
            <person name="Carter-House D."/>
            <person name="Gryganskyi A."/>
        </authorList>
    </citation>
    <scope>NUCLEOTIDE SEQUENCE [LARGE SCALE GENOMIC DNA]</scope>
    <source>
        <strain evidence="9 10">AG-B5</strain>
    </source>
</reference>
<evidence type="ECO:0000256" key="1">
    <source>
        <dbReference type="ARBA" id="ARBA00004141"/>
    </source>
</evidence>
<keyword evidence="6 8" id="KW-1133">Transmembrane helix</keyword>
<evidence type="ECO:0000313" key="9">
    <source>
        <dbReference type="EMBL" id="KAK9702146.1"/>
    </source>
</evidence>
<evidence type="ECO:0000256" key="8">
    <source>
        <dbReference type="SAM" id="Phobius"/>
    </source>
</evidence>
<evidence type="ECO:0000313" key="10">
    <source>
        <dbReference type="Proteomes" id="UP001479436"/>
    </source>
</evidence>
<keyword evidence="9" id="KW-0031">Aminopeptidase</keyword>
<feature type="transmembrane region" description="Helical" evidence="8">
    <location>
        <begin position="214"/>
        <end position="231"/>
    </location>
</feature>
<evidence type="ECO:0000256" key="2">
    <source>
        <dbReference type="ARBA" id="ARBA00004687"/>
    </source>
</evidence>
<comment type="similarity">
    <text evidence="3">Belongs to the PIGC family.</text>
</comment>
<comment type="pathway">
    <text evidence="2">Glycolipid biosynthesis; glycosylphosphatidylinositol-anchor biosynthesis.</text>
</comment>
<feature type="transmembrane region" description="Helical" evidence="8">
    <location>
        <begin position="290"/>
        <end position="310"/>
    </location>
</feature>
<proteinExistence type="inferred from homology"/>
<comment type="subcellular location">
    <subcellularLocation>
        <location evidence="1">Membrane</location>
        <topology evidence="1">Multi-pass membrane protein</topology>
    </subcellularLocation>
</comment>
<dbReference type="Pfam" id="PF06432">
    <property type="entry name" value="GPI2"/>
    <property type="match status" value="1"/>
</dbReference>
<feature type="transmembrane region" description="Helical" evidence="8">
    <location>
        <begin position="237"/>
        <end position="254"/>
    </location>
</feature>
<feature type="transmembrane region" description="Helical" evidence="8">
    <location>
        <begin position="184"/>
        <end position="202"/>
    </location>
</feature>
<comment type="caution">
    <text evidence="9">The sequence shown here is derived from an EMBL/GenBank/DDBJ whole genome shotgun (WGS) entry which is preliminary data.</text>
</comment>
<dbReference type="InterPro" id="IPR009450">
    <property type="entry name" value="Plno_GlcNAc_GPI2"/>
</dbReference>
<keyword evidence="9" id="KW-0378">Hydrolase</keyword>
<dbReference type="PANTHER" id="PTHR12982:SF0">
    <property type="entry name" value="PHOSPHATIDYLINOSITOL N-ACETYLGLUCOSAMINYLTRANSFERASE SUBUNIT C"/>
    <property type="match status" value="1"/>
</dbReference>
<gene>
    <name evidence="9" type="primary">GPI2</name>
    <name evidence="9" type="ORF">K7432_011387</name>
</gene>
<dbReference type="PANTHER" id="PTHR12982">
    <property type="entry name" value="PHOSPHATIDYLINOSITOL GLYCAN, CLASS C"/>
    <property type="match status" value="1"/>
</dbReference>
<feature type="transmembrane region" description="Helical" evidence="8">
    <location>
        <begin position="266"/>
        <end position="284"/>
    </location>
</feature>
<keyword evidence="5 8" id="KW-0812">Transmembrane</keyword>
<keyword evidence="7 8" id="KW-0472">Membrane</keyword>
<dbReference type="Proteomes" id="UP001479436">
    <property type="component" value="Unassembled WGS sequence"/>
</dbReference>
<keyword evidence="4" id="KW-0337">GPI-anchor biosynthesis</keyword>
<feature type="transmembrane region" description="Helical" evidence="8">
    <location>
        <begin position="93"/>
        <end position="112"/>
    </location>
</feature>
<sequence>MTFSYCPNDGKKFLRDESHCSVCHVERDTTMLKPGPLFMQHNPIPLKPKWQKLLYVKQDYPDNYVDSSFLEEMQKNVNVRSYDYWTVVRESTVITQHISSIVVFVAVFISLYHEALSAQTLIWSGTLFTGVGYIFWDFSISRTDPLYQHKRMQTTKSAVLLFVALLGFSPILKTLTRDTSSDTIWALTVCLFLANMLLHDYGSGNRTNIKFPSSLSTNAAIFASVLLASRLPSNMDVFGLMSFAVEWFALFPIFRRHIKSLSSGSNIILSYLLFSTAAGLFYFISKALAIFYIIAMGFITFGCPFWLIWIQKYKNEIHGPWDEARPKLQQSRS</sequence>
<dbReference type="GO" id="GO:0004177">
    <property type="term" value="F:aminopeptidase activity"/>
    <property type="evidence" value="ECO:0007669"/>
    <property type="project" value="UniProtKB-KW"/>
</dbReference>
<keyword evidence="9" id="KW-0645">Protease</keyword>
<keyword evidence="10" id="KW-1185">Reference proteome</keyword>
<evidence type="ECO:0000256" key="5">
    <source>
        <dbReference type="ARBA" id="ARBA00022692"/>
    </source>
</evidence>
<dbReference type="PIRSF" id="PIRSF016104">
    <property type="entry name" value="GPI2"/>
    <property type="match status" value="1"/>
</dbReference>